<dbReference type="GO" id="GO:0051537">
    <property type="term" value="F:2 iron, 2 sulfur cluster binding"/>
    <property type="evidence" value="ECO:0007669"/>
    <property type="project" value="UniProtKB-KW"/>
</dbReference>
<evidence type="ECO:0000256" key="1">
    <source>
        <dbReference type="ARBA" id="ARBA00002149"/>
    </source>
</evidence>
<dbReference type="AlphaFoldDB" id="A0A5N6TY41"/>
<comment type="similarity">
    <text evidence="3">Belongs to the choline monooxygenase family.</text>
</comment>
<keyword evidence="6" id="KW-0001">2Fe-2S</keyword>
<dbReference type="GO" id="GO:0019285">
    <property type="term" value="P:glycine betaine biosynthetic process from choline"/>
    <property type="evidence" value="ECO:0007669"/>
    <property type="project" value="UniProtKB-UniPathway"/>
</dbReference>
<keyword evidence="10" id="KW-0411">Iron-sulfur</keyword>
<evidence type="ECO:0000256" key="5">
    <source>
        <dbReference type="ARBA" id="ARBA00014931"/>
    </source>
</evidence>
<dbReference type="PANTHER" id="PTHR43756:SF6">
    <property type="entry name" value="CLUSTER-BINDING PROTEIN, PUTATIVE (AFU_ORTHOLOGUE AFUA_6G03920)-RELATED"/>
    <property type="match status" value="1"/>
</dbReference>
<dbReference type="PANTHER" id="PTHR43756">
    <property type="entry name" value="CHOLINE MONOOXYGENASE, CHLOROPLASTIC"/>
    <property type="match status" value="1"/>
</dbReference>
<dbReference type="Gene3D" id="2.102.10.10">
    <property type="entry name" value="Rieske [2Fe-2S] iron-sulphur domain"/>
    <property type="match status" value="1"/>
</dbReference>
<dbReference type="UniPathway" id="UPA00529">
    <property type="reaction ID" value="UER00430"/>
</dbReference>
<evidence type="ECO:0000256" key="8">
    <source>
        <dbReference type="ARBA" id="ARBA00023002"/>
    </source>
</evidence>
<dbReference type="InterPro" id="IPR001663">
    <property type="entry name" value="Rng_hydr_dOase-A"/>
</dbReference>
<evidence type="ECO:0000256" key="10">
    <source>
        <dbReference type="ARBA" id="ARBA00023014"/>
    </source>
</evidence>
<comment type="catalytic activity">
    <reaction evidence="11">
        <text>choline + 2 reduced [2Fe-2S]-[ferredoxin] + O2 + 2 H(+) = betaine aldehyde hydrate + 2 oxidized [2Fe-2S]-[ferredoxin] + H2O</text>
        <dbReference type="Rhea" id="RHEA:17769"/>
        <dbReference type="Rhea" id="RHEA-COMP:10000"/>
        <dbReference type="Rhea" id="RHEA-COMP:10001"/>
        <dbReference type="ChEBI" id="CHEBI:15354"/>
        <dbReference type="ChEBI" id="CHEBI:15377"/>
        <dbReference type="ChEBI" id="CHEBI:15378"/>
        <dbReference type="ChEBI" id="CHEBI:15379"/>
        <dbReference type="ChEBI" id="CHEBI:15870"/>
        <dbReference type="ChEBI" id="CHEBI:33737"/>
        <dbReference type="ChEBI" id="CHEBI:33738"/>
        <dbReference type="EC" id="1.14.15.7"/>
    </reaction>
</comment>
<sequence length="714" mass="81209">MAELAHTLPASWYCSSPLYQLERKSVFMKSWYLLGPVTKFRTVGEKIAYEIAQRPILAFRTSGNTPFPSSDEFSVICAETETPLRYHITPTGLIFSTISTEAPSFHDFFPDMEPLLARVDFTRLPYRHSIKYEGNFNWKTMIDGYQECLHCQYTHPTFSKTYPSTFYAVHNHHNFSQHIADPSRPDDGLFLYFFPICTLNVYGGGMSSFRVCPTPDPGVTRMEFDYYHLDAGDEFAEYFGFVRQVAMEDFELCERAQGNLGAGVYGQGVLNPVKEGGVAFYQGRVFELVCAQFETDRHIDHDADIRVMAMIYSQAIPTLLAVLVGVVFVYRVRSASVSEKTERHLVCKECEFPADWWTGRDIFEVERRAIFSKTWLCLAHRSRFAKTGDYQCYDVAGFSIFLIRGKDGEVRAFHNVCRHRAYAVTKKERGSAAVLGCRYHGWSYNVYGELVKAPHFDELPGFDRSRNSLFAIHAATTDDGFVFVNLDSRLTVSPLERGFHDAFENHVQLKAGSEWVFGDAVDGSFNWKVATVGHGAFIDVGRLERAVRKKSFLSSILRMLHRSQGQSVHSLFPITSVYAVSGTGCWFTLTLLPKSEQKTTVRVDVYGPNGGSTCMVGNTISDLLKKRVLELELEYQLYIDRAEQSGFECNNTEKEVQKNILDRVKSHSRLEKLQGTEVFPASREPRQNSKFQQADQLCKSLDCKDGTQRKDLAW</sequence>
<accession>A0A5N6TY41</accession>
<protein>
    <recommendedName>
        <fullName evidence="5">Choline monooxygenase, chloroplastic</fullName>
        <ecNumber evidence="4">1.14.15.7</ecNumber>
    </recommendedName>
</protein>
<comment type="pathway">
    <text evidence="2">Amine and polyamine biosynthesis; betaine biosynthesis via choline pathway; betaine aldehyde from choline (monooxygenase route): step 1/1.</text>
</comment>
<dbReference type="EC" id="1.14.15.7" evidence="4"/>
<keyword evidence="8" id="KW-0560">Oxidoreductase</keyword>
<evidence type="ECO:0000256" key="3">
    <source>
        <dbReference type="ARBA" id="ARBA00010848"/>
    </source>
</evidence>
<dbReference type="Pfam" id="PF00848">
    <property type="entry name" value="Ring_hydroxyl_A"/>
    <property type="match status" value="2"/>
</dbReference>
<evidence type="ECO:0000256" key="6">
    <source>
        <dbReference type="ARBA" id="ARBA00022714"/>
    </source>
</evidence>
<dbReference type="PRINTS" id="PR00090">
    <property type="entry name" value="RNGDIOXGNASE"/>
</dbReference>
<evidence type="ECO:0000313" key="13">
    <source>
        <dbReference type="EMBL" id="KAE8151240.1"/>
    </source>
</evidence>
<evidence type="ECO:0000256" key="7">
    <source>
        <dbReference type="ARBA" id="ARBA00022723"/>
    </source>
</evidence>
<dbReference type="PROSITE" id="PS51296">
    <property type="entry name" value="RIESKE"/>
    <property type="match status" value="1"/>
</dbReference>
<evidence type="ECO:0000256" key="11">
    <source>
        <dbReference type="ARBA" id="ARBA00049097"/>
    </source>
</evidence>
<dbReference type="SUPFAM" id="SSF50022">
    <property type="entry name" value="ISP domain"/>
    <property type="match status" value="2"/>
</dbReference>
<gene>
    <name evidence="13" type="ORF">BDV25DRAFT_171620</name>
</gene>
<keyword evidence="7" id="KW-0479">Metal-binding</keyword>
<comment type="function">
    <text evidence="1">Catalyzes the first step of the osmoprotectant glycine betaine synthesis.</text>
</comment>
<dbReference type="GO" id="GO:0019133">
    <property type="term" value="F:choline monooxygenase activity"/>
    <property type="evidence" value="ECO:0007669"/>
    <property type="project" value="UniProtKB-EC"/>
</dbReference>
<dbReference type="Gene3D" id="3.90.380.10">
    <property type="entry name" value="Naphthalene 1,2-dioxygenase Alpha Subunit, Chain A, domain 1"/>
    <property type="match status" value="2"/>
</dbReference>
<evidence type="ECO:0000313" key="14">
    <source>
        <dbReference type="Proteomes" id="UP000325780"/>
    </source>
</evidence>
<name>A0A5N6TY41_ASPAV</name>
<reference evidence="13 14" key="1">
    <citation type="submission" date="2019-04" db="EMBL/GenBank/DDBJ databases">
        <title>Friends and foes A comparative genomics study of 23 Aspergillus species from section Flavi.</title>
        <authorList>
            <consortium name="DOE Joint Genome Institute"/>
            <person name="Kjaerbolling I."/>
            <person name="Vesth T."/>
            <person name="Frisvad J.C."/>
            <person name="Nybo J.L."/>
            <person name="Theobald S."/>
            <person name="Kildgaard S."/>
            <person name="Isbrandt T."/>
            <person name="Kuo A."/>
            <person name="Sato A."/>
            <person name="Lyhne E.K."/>
            <person name="Kogle M.E."/>
            <person name="Wiebenga A."/>
            <person name="Kun R.S."/>
            <person name="Lubbers R.J."/>
            <person name="Makela M.R."/>
            <person name="Barry K."/>
            <person name="Chovatia M."/>
            <person name="Clum A."/>
            <person name="Daum C."/>
            <person name="Haridas S."/>
            <person name="He G."/>
            <person name="LaButti K."/>
            <person name="Lipzen A."/>
            <person name="Mondo S."/>
            <person name="Riley R."/>
            <person name="Salamov A."/>
            <person name="Simmons B.A."/>
            <person name="Magnuson J.K."/>
            <person name="Henrissat B."/>
            <person name="Mortensen U.H."/>
            <person name="Larsen T.O."/>
            <person name="Devries R.P."/>
            <person name="Grigoriev I.V."/>
            <person name="Machida M."/>
            <person name="Baker S.E."/>
            <person name="Andersen M.R."/>
        </authorList>
    </citation>
    <scope>NUCLEOTIDE SEQUENCE [LARGE SCALE GENOMIC DNA]</scope>
    <source>
        <strain evidence="13 14">IBT 18842</strain>
    </source>
</reference>
<dbReference type="Proteomes" id="UP000325780">
    <property type="component" value="Unassembled WGS sequence"/>
</dbReference>
<evidence type="ECO:0000256" key="4">
    <source>
        <dbReference type="ARBA" id="ARBA00012763"/>
    </source>
</evidence>
<feature type="domain" description="Rieske" evidence="12">
    <location>
        <begin position="375"/>
        <end position="462"/>
    </location>
</feature>
<dbReference type="EMBL" id="ML742075">
    <property type="protein sequence ID" value="KAE8151240.1"/>
    <property type="molecule type" value="Genomic_DNA"/>
</dbReference>
<evidence type="ECO:0000256" key="2">
    <source>
        <dbReference type="ARBA" id="ARBA00004866"/>
    </source>
</evidence>
<dbReference type="InterPro" id="IPR017941">
    <property type="entry name" value="Rieske_2Fe-2S"/>
</dbReference>
<dbReference type="OrthoDB" id="426882at2759"/>
<dbReference type="SUPFAM" id="SSF55961">
    <property type="entry name" value="Bet v1-like"/>
    <property type="match status" value="1"/>
</dbReference>
<dbReference type="GO" id="GO:0005506">
    <property type="term" value="F:iron ion binding"/>
    <property type="evidence" value="ECO:0007669"/>
    <property type="project" value="InterPro"/>
</dbReference>
<dbReference type="Pfam" id="PF00355">
    <property type="entry name" value="Rieske"/>
    <property type="match status" value="1"/>
</dbReference>
<dbReference type="InterPro" id="IPR015879">
    <property type="entry name" value="Ring_hydroxy_dOase_asu_C_dom"/>
</dbReference>
<keyword evidence="9" id="KW-0408">Iron</keyword>
<proteinExistence type="inferred from homology"/>
<keyword evidence="14" id="KW-1185">Reference proteome</keyword>
<organism evidence="13 14">
    <name type="scientific">Aspergillus avenaceus</name>
    <dbReference type="NCBI Taxonomy" id="36643"/>
    <lineage>
        <taxon>Eukaryota</taxon>
        <taxon>Fungi</taxon>
        <taxon>Dikarya</taxon>
        <taxon>Ascomycota</taxon>
        <taxon>Pezizomycotina</taxon>
        <taxon>Eurotiomycetes</taxon>
        <taxon>Eurotiomycetidae</taxon>
        <taxon>Eurotiales</taxon>
        <taxon>Aspergillaceae</taxon>
        <taxon>Aspergillus</taxon>
        <taxon>Aspergillus subgen. Circumdati</taxon>
    </lineage>
</organism>
<evidence type="ECO:0000259" key="12">
    <source>
        <dbReference type="PROSITE" id="PS51296"/>
    </source>
</evidence>
<evidence type="ECO:0000256" key="9">
    <source>
        <dbReference type="ARBA" id="ARBA00023004"/>
    </source>
</evidence>
<dbReference type="CDD" id="cd00680">
    <property type="entry name" value="RHO_alpha_C"/>
    <property type="match status" value="1"/>
</dbReference>
<dbReference type="CDD" id="cd03469">
    <property type="entry name" value="Rieske_RO_Alpha_N"/>
    <property type="match status" value="1"/>
</dbReference>
<dbReference type="InterPro" id="IPR036922">
    <property type="entry name" value="Rieske_2Fe-2S_sf"/>
</dbReference>